<evidence type="ECO:0000256" key="1">
    <source>
        <dbReference type="ARBA" id="ARBA00022750"/>
    </source>
</evidence>
<dbReference type="GO" id="GO:0004190">
    <property type="term" value="F:aspartic-type endopeptidase activity"/>
    <property type="evidence" value="ECO:0007669"/>
    <property type="project" value="UniProtKB-KW"/>
</dbReference>
<evidence type="ECO:0000313" key="6">
    <source>
        <dbReference type="EMBL" id="MBW0513548.1"/>
    </source>
</evidence>
<dbReference type="CDD" id="cd00303">
    <property type="entry name" value="retropepsin_like"/>
    <property type="match status" value="1"/>
</dbReference>
<keyword evidence="1" id="KW-0064">Aspartyl protease</keyword>
<dbReference type="Proteomes" id="UP000765509">
    <property type="component" value="Unassembled WGS sequence"/>
</dbReference>
<dbReference type="GO" id="GO:0006508">
    <property type="term" value="P:proteolysis"/>
    <property type="evidence" value="ECO:0007669"/>
    <property type="project" value="InterPro"/>
</dbReference>
<organism evidence="6 7">
    <name type="scientific">Austropuccinia psidii MF-1</name>
    <dbReference type="NCBI Taxonomy" id="1389203"/>
    <lineage>
        <taxon>Eukaryota</taxon>
        <taxon>Fungi</taxon>
        <taxon>Dikarya</taxon>
        <taxon>Basidiomycota</taxon>
        <taxon>Pucciniomycotina</taxon>
        <taxon>Pucciniomycetes</taxon>
        <taxon>Pucciniales</taxon>
        <taxon>Sphaerophragmiaceae</taxon>
        <taxon>Austropuccinia</taxon>
    </lineage>
</organism>
<evidence type="ECO:0000256" key="3">
    <source>
        <dbReference type="SAM" id="Coils"/>
    </source>
</evidence>
<dbReference type="PROSITE" id="PS50175">
    <property type="entry name" value="ASP_PROT_RETROV"/>
    <property type="match status" value="1"/>
</dbReference>
<accession>A0A9Q3HQ84</accession>
<protein>
    <recommendedName>
        <fullName evidence="5">Peptidase A2 domain-containing protein</fullName>
    </recommendedName>
</protein>
<feature type="coiled-coil region" evidence="3">
    <location>
        <begin position="161"/>
        <end position="212"/>
    </location>
</feature>
<evidence type="ECO:0000259" key="5">
    <source>
        <dbReference type="PROSITE" id="PS50175"/>
    </source>
</evidence>
<feature type="domain" description="Peptidase A2" evidence="5">
    <location>
        <begin position="572"/>
        <end position="609"/>
    </location>
</feature>
<evidence type="ECO:0000256" key="4">
    <source>
        <dbReference type="SAM" id="MobiDB-lite"/>
    </source>
</evidence>
<dbReference type="SUPFAM" id="SSF50630">
    <property type="entry name" value="Acid proteases"/>
    <property type="match status" value="1"/>
</dbReference>
<name>A0A9Q3HQ84_9BASI</name>
<keyword evidence="2" id="KW-0378">Hydrolase</keyword>
<dbReference type="PROSITE" id="PS00141">
    <property type="entry name" value="ASP_PROTEASE"/>
    <property type="match status" value="1"/>
</dbReference>
<gene>
    <name evidence="6" type="ORF">O181_053263</name>
</gene>
<proteinExistence type="predicted"/>
<sequence>MQFYEEKNWTKLKEELTTEWGKVEPDRRYRPESLENLFSNTKRAGGIINIAEYKRFIGEYEKITNYLFKYGYIRREIEHNEELYASLSTEIRTSIIKEMRRDKVMIQARDGGYIVPEMKVLKSYIEQELETVIISRDRAEDTTSHYGLNQLHIGKTQAKKVQFEDDTMENALNQLKELNNKIKEQQRPRIQDQEEKKEIKDFIKQIKELTEAVLPQSKTGQVLKQENQSRYPKDNLPPFSQRHIPYTPAQNIPKPYVKCYYCLEEGHSVNRCNYLFDDQNKKWVSRQGGGFLFPNWQRVPTDGKISPKKLVEEFAKEQEELTKKRKENEAKESTHQPKEVNIIQVKKNDISTAIAKIEDWGSWQPPTISSANDPFLNNYGLRNTKQRSSRYEHPIQESKKSLTKTMETPPNKKPNIPGAYIEDEQSTVEKTIIPTKFKKLQEFKEEEGVIPEVKEKQDSGKKQELTQNTIKNKDIKQEHTEFQEVMSQIIKKVLDQKINLTLEQVLIMSPKVINQLKNLTTEERNSINSLDTKEIQTKLINHHLGDYEQPKLHYACPLGFMQVYLGEEGHEIMALVDTGSELNIIPEDSAIKAGLTTRCLNMNLRGIGGQCTSIVGLAEFTPITLVTGEERNVHLFVARGEKVGWRENPPAGMETCSVSKLGDWKELPVEKEPSSNNQAISEKYPNQVFKEEEIIKSEGKREIKMELSPVNTENIKPKPKEINLTGITTSKRENGNTGNQITQAINYYNFKNPEEIKRKQLTKLLSPIKVLKSLSKGTFKNKWKSSVKPVMSIINVTVGERNLHSNSNTSALNSLKEISLKHKITINEDIKPQENHITQEGSIK</sequence>
<evidence type="ECO:0000256" key="2">
    <source>
        <dbReference type="ARBA" id="ARBA00022801"/>
    </source>
</evidence>
<feature type="compositionally biased region" description="Basic and acidic residues" evidence="4">
    <location>
        <begin position="389"/>
        <end position="400"/>
    </location>
</feature>
<keyword evidence="3" id="KW-0175">Coiled coil</keyword>
<keyword evidence="1" id="KW-0645">Protease</keyword>
<evidence type="ECO:0000313" key="7">
    <source>
        <dbReference type="Proteomes" id="UP000765509"/>
    </source>
</evidence>
<dbReference type="InterPro" id="IPR021109">
    <property type="entry name" value="Peptidase_aspartic_dom_sf"/>
</dbReference>
<dbReference type="InterPro" id="IPR001995">
    <property type="entry name" value="Peptidase_A2_cat"/>
</dbReference>
<dbReference type="EMBL" id="AVOT02023495">
    <property type="protein sequence ID" value="MBW0513548.1"/>
    <property type="molecule type" value="Genomic_DNA"/>
</dbReference>
<dbReference type="AlphaFoldDB" id="A0A9Q3HQ84"/>
<feature type="region of interest" description="Disordered" evidence="4">
    <location>
        <begin position="385"/>
        <end position="418"/>
    </location>
</feature>
<keyword evidence="7" id="KW-1185">Reference proteome</keyword>
<comment type="caution">
    <text evidence="6">The sequence shown here is derived from an EMBL/GenBank/DDBJ whole genome shotgun (WGS) entry which is preliminary data.</text>
</comment>
<dbReference type="OrthoDB" id="2506366at2759"/>
<dbReference type="InterPro" id="IPR001969">
    <property type="entry name" value="Aspartic_peptidase_AS"/>
</dbReference>
<reference evidence="6" key="1">
    <citation type="submission" date="2021-03" db="EMBL/GenBank/DDBJ databases">
        <title>Draft genome sequence of rust myrtle Austropuccinia psidii MF-1, a brazilian biotype.</title>
        <authorList>
            <person name="Quecine M.C."/>
            <person name="Pachon D.M.R."/>
            <person name="Bonatelli M.L."/>
            <person name="Correr F.H."/>
            <person name="Franceschini L.M."/>
            <person name="Leite T.F."/>
            <person name="Margarido G.R.A."/>
            <person name="Almeida C.A."/>
            <person name="Ferrarezi J.A."/>
            <person name="Labate C.A."/>
        </authorList>
    </citation>
    <scope>NUCLEOTIDE SEQUENCE</scope>
    <source>
        <strain evidence="6">MF-1</strain>
    </source>
</reference>